<comment type="caution">
    <text evidence="7">The sequence shown here is derived from an EMBL/GenBank/DDBJ whole genome shotgun (WGS) entry which is preliminary data.</text>
</comment>
<evidence type="ECO:0000256" key="6">
    <source>
        <dbReference type="SAM" id="MobiDB-lite"/>
    </source>
</evidence>
<dbReference type="PANTHER" id="PTHR19848">
    <property type="entry name" value="WD40 REPEAT PROTEIN"/>
    <property type="match status" value="1"/>
</dbReference>
<dbReference type="InterPro" id="IPR001680">
    <property type="entry name" value="WD40_rpt"/>
</dbReference>
<evidence type="ECO:0000313" key="8">
    <source>
        <dbReference type="EMBL" id="KAJ7752228.1"/>
    </source>
</evidence>
<dbReference type="InterPro" id="IPR036322">
    <property type="entry name" value="WD40_repeat_dom_sf"/>
</dbReference>
<dbReference type="EMBL" id="JARJLG010000075">
    <property type="protein sequence ID" value="KAJ7752228.1"/>
    <property type="molecule type" value="Genomic_DNA"/>
</dbReference>
<dbReference type="InterPro" id="IPR015943">
    <property type="entry name" value="WD40/YVTN_repeat-like_dom_sf"/>
</dbReference>
<dbReference type="Gene3D" id="2.130.10.10">
    <property type="entry name" value="YVTN repeat-like/Quinoprotein amine dehydrogenase"/>
    <property type="match status" value="2"/>
</dbReference>
<dbReference type="PANTHER" id="PTHR19848:SF0">
    <property type="entry name" value="NOTCHLESS PROTEIN HOMOLOG 1"/>
    <property type="match status" value="1"/>
</dbReference>
<dbReference type="Pfam" id="PF00400">
    <property type="entry name" value="WD40"/>
    <property type="match status" value="2"/>
</dbReference>
<keyword evidence="9" id="KW-1185">Reference proteome</keyword>
<comment type="subcellular location">
    <subcellularLocation>
        <location evidence="1">Nucleus</location>
    </subcellularLocation>
</comment>
<dbReference type="Proteomes" id="UP001215280">
    <property type="component" value="Unassembled WGS sequence"/>
</dbReference>
<gene>
    <name evidence="8" type="ORF">DFH07DRAFT_745141</name>
    <name evidence="7" type="ORF">DFH07DRAFT_752384</name>
</gene>
<proteinExistence type="predicted"/>
<feature type="region of interest" description="Disordered" evidence="6">
    <location>
        <begin position="335"/>
        <end position="359"/>
    </location>
</feature>
<dbReference type="SMART" id="SM00320">
    <property type="entry name" value="WD40"/>
    <property type="match status" value="3"/>
</dbReference>
<keyword evidence="3" id="KW-0677">Repeat</keyword>
<sequence length="359" mass="39749">MSSTARFLVFHTEKLSFMQSKNQHTLLGKLTGHTGAVICMTTNEDGKLLASGGTDGTRLWSLETLSPIPRVTGAGDRGATTCALWVRREDEATEILFYGTENGWLVCWKQTASRGFQEINVVRLVNKAEITGLSFDTATNRLLVCHRDLVVQAWAVERSLQLQNIFSVTIPSFTPKAVAWGDFKNNEREILAFGLYDGQIHVLRSTDGQVTGTKQVGGLIGDVDVHSRKGLFCIDDPHQGIAIYRLDDHQRVKTMEVKRTREHPRPRQVCFSPDGGSVVIGSDHGVVYVFDRWTGETIGQLQMGAPDWVQTVAVGVVCRSRAQISDQDARPLTSTAIPPFLGRDAGKQMERTTYTCGRR</sequence>
<dbReference type="GO" id="GO:0005730">
    <property type="term" value="C:nucleolus"/>
    <property type="evidence" value="ECO:0007669"/>
    <property type="project" value="TreeGrafter"/>
</dbReference>
<dbReference type="PROSITE" id="PS50082">
    <property type="entry name" value="WD_REPEATS_2"/>
    <property type="match status" value="1"/>
</dbReference>
<evidence type="ECO:0000313" key="7">
    <source>
        <dbReference type="EMBL" id="KAJ7738840.1"/>
    </source>
</evidence>
<protein>
    <submittedName>
        <fullName evidence="7">WD40-repeat-containing domain protein</fullName>
    </submittedName>
</protein>
<dbReference type="EMBL" id="JARJLG010000135">
    <property type="protein sequence ID" value="KAJ7738840.1"/>
    <property type="molecule type" value="Genomic_DNA"/>
</dbReference>
<keyword evidence="4" id="KW-0539">Nucleus</keyword>
<dbReference type="AlphaFoldDB" id="A0AAD7MZF8"/>
<evidence type="ECO:0000256" key="4">
    <source>
        <dbReference type="ARBA" id="ARBA00023242"/>
    </source>
</evidence>
<evidence type="ECO:0000256" key="1">
    <source>
        <dbReference type="ARBA" id="ARBA00004123"/>
    </source>
</evidence>
<evidence type="ECO:0000313" key="9">
    <source>
        <dbReference type="Proteomes" id="UP001215280"/>
    </source>
</evidence>
<organism evidence="7 9">
    <name type="scientific">Mycena maculata</name>
    <dbReference type="NCBI Taxonomy" id="230809"/>
    <lineage>
        <taxon>Eukaryota</taxon>
        <taxon>Fungi</taxon>
        <taxon>Dikarya</taxon>
        <taxon>Basidiomycota</taxon>
        <taxon>Agaricomycotina</taxon>
        <taxon>Agaricomycetes</taxon>
        <taxon>Agaricomycetidae</taxon>
        <taxon>Agaricales</taxon>
        <taxon>Marasmiineae</taxon>
        <taxon>Mycenaceae</taxon>
        <taxon>Mycena</taxon>
    </lineage>
</organism>
<evidence type="ECO:0000256" key="3">
    <source>
        <dbReference type="ARBA" id="ARBA00022737"/>
    </source>
</evidence>
<keyword evidence="2 5" id="KW-0853">WD repeat</keyword>
<dbReference type="SUPFAM" id="SSF50978">
    <property type="entry name" value="WD40 repeat-like"/>
    <property type="match status" value="1"/>
</dbReference>
<name>A0AAD7MZF8_9AGAR</name>
<feature type="repeat" description="WD" evidence="5">
    <location>
        <begin position="30"/>
        <end position="57"/>
    </location>
</feature>
<accession>A0AAD7MZF8</accession>
<dbReference type="GO" id="GO:0000027">
    <property type="term" value="P:ribosomal large subunit assembly"/>
    <property type="evidence" value="ECO:0007669"/>
    <property type="project" value="TreeGrafter"/>
</dbReference>
<reference evidence="7" key="1">
    <citation type="submission" date="2023-03" db="EMBL/GenBank/DDBJ databases">
        <title>Massive genome expansion in bonnet fungi (Mycena s.s.) driven by repeated elements and novel gene families across ecological guilds.</title>
        <authorList>
            <consortium name="Lawrence Berkeley National Laboratory"/>
            <person name="Harder C.B."/>
            <person name="Miyauchi S."/>
            <person name="Viragh M."/>
            <person name="Kuo A."/>
            <person name="Thoen E."/>
            <person name="Andreopoulos B."/>
            <person name="Lu D."/>
            <person name="Skrede I."/>
            <person name="Drula E."/>
            <person name="Henrissat B."/>
            <person name="Morin E."/>
            <person name="Kohler A."/>
            <person name="Barry K."/>
            <person name="LaButti K."/>
            <person name="Morin E."/>
            <person name="Salamov A."/>
            <person name="Lipzen A."/>
            <person name="Mereny Z."/>
            <person name="Hegedus B."/>
            <person name="Baldrian P."/>
            <person name="Stursova M."/>
            <person name="Weitz H."/>
            <person name="Taylor A."/>
            <person name="Grigoriev I.V."/>
            <person name="Nagy L.G."/>
            <person name="Martin F."/>
            <person name="Kauserud H."/>
        </authorList>
    </citation>
    <scope>NUCLEOTIDE SEQUENCE</scope>
    <source>
        <strain evidence="7">CBHHK188m</strain>
    </source>
</reference>
<evidence type="ECO:0000256" key="5">
    <source>
        <dbReference type="PROSITE-ProRule" id="PRU00221"/>
    </source>
</evidence>
<evidence type="ECO:0000256" key="2">
    <source>
        <dbReference type="ARBA" id="ARBA00022574"/>
    </source>
</evidence>